<dbReference type="GO" id="GO:1990904">
    <property type="term" value="C:ribonucleoprotein complex"/>
    <property type="evidence" value="ECO:0007669"/>
    <property type="project" value="UniProtKB-KW"/>
</dbReference>
<dbReference type="PANTHER" id="PTHR28554:SF1">
    <property type="entry name" value="LARGE RIBOSOMAL SUBUNIT PROTEIN ML45"/>
    <property type="match status" value="1"/>
</dbReference>
<gene>
    <name evidence="5" type="ORF">DL546_007830</name>
</gene>
<comment type="subcellular location">
    <subcellularLocation>
        <location evidence="1">Mitochondrion</location>
    </subcellularLocation>
</comment>
<sequence length="326" mass="37152">MPVTGAVRGRQVPSIWRDIWQAGCQAQRSRPCPRTQVRQASSMASERGIQRERLKHMKQQRTQEEKENVGLDDVRWQLMVPGMSSYSPATTMTKLTNRSILGAFVRPPISRFPPSPSFLYAFLKAKSFDLVGRIATVITSKPTFLTSAKFKQNNSQLVPTAKALHRAMYEAVARGDKLALKKVCGEHLASRFAKAIDARPAGRRYGWELVKYNSTMFWPRVLDNKIIQMGADKKMGVTRPPVIRQVVVGIQSRQRRWEVENVKGKDRVVEGSEKEQDVTEYVVLNCAMDRDTWTQGDWRIIGTTSETTPEKWKETQRLLQDIESLS</sequence>
<dbReference type="EMBL" id="QVQW01000021">
    <property type="protein sequence ID" value="RKU45463.1"/>
    <property type="molecule type" value="Genomic_DNA"/>
</dbReference>
<comment type="caution">
    <text evidence="5">The sequence shown here is derived from an EMBL/GenBank/DDBJ whole genome shotgun (WGS) entry which is preliminary data.</text>
</comment>
<dbReference type="GO" id="GO:0005840">
    <property type="term" value="C:ribosome"/>
    <property type="evidence" value="ECO:0007669"/>
    <property type="project" value="UniProtKB-KW"/>
</dbReference>
<evidence type="ECO:0000313" key="6">
    <source>
        <dbReference type="Proteomes" id="UP000275385"/>
    </source>
</evidence>
<dbReference type="Proteomes" id="UP000275385">
    <property type="component" value="Unassembled WGS sequence"/>
</dbReference>
<dbReference type="SUPFAM" id="SSF54427">
    <property type="entry name" value="NTF2-like"/>
    <property type="match status" value="1"/>
</dbReference>
<evidence type="ECO:0000256" key="4">
    <source>
        <dbReference type="SAM" id="MobiDB-lite"/>
    </source>
</evidence>
<evidence type="ECO:0000313" key="5">
    <source>
        <dbReference type="EMBL" id="RKU45463.1"/>
    </source>
</evidence>
<evidence type="ECO:0000256" key="1">
    <source>
        <dbReference type="ARBA" id="ARBA00004173"/>
    </source>
</evidence>
<dbReference type="InterPro" id="IPR051975">
    <property type="entry name" value="mtLSU_mL45"/>
</dbReference>
<name>A0A420YC59_9PEZI</name>
<evidence type="ECO:0000256" key="3">
    <source>
        <dbReference type="ARBA" id="ARBA00023128"/>
    </source>
</evidence>
<feature type="region of interest" description="Disordered" evidence="4">
    <location>
        <begin position="27"/>
        <end position="48"/>
    </location>
</feature>
<evidence type="ECO:0000256" key="2">
    <source>
        <dbReference type="ARBA" id="ARBA00022946"/>
    </source>
</evidence>
<keyword evidence="2" id="KW-0809">Transit peptide</keyword>
<dbReference type="GO" id="GO:0005739">
    <property type="term" value="C:mitochondrion"/>
    <property type="evidence" value="ECO:0007669"/>
    <property type="project" value="UniProtKB-SubCell"/>
</dbReference>
<keyword evidence="3" id="KW-0496">Mitochondrion</keyword>
<protein>
    <submittedName>
        <fullName evidence="5">Uncharacterized protein</fullName>
    </submittedName>
</protein>
<dbReference type="Gene3D" id="3.10.450.240">
    <property type="match status" value="1"/>
</dbReference>
<dbReference type="AlphaFoldDB" id="A0A420YC59"/>
<dbReference type="PANTHER" id="PTHR28554">
    <property type="entry name" value="39S RIBOSOMAL PROTEIN L45, MITOCHONDRIAL"/>
    <property type="match status" value="1"/>
</dbReference>
<organism evidence="5 6">
    <name type="scientific">Coniochaeta pulveracea</name>
    <dbReference type="NCBI Taxonomy" id="177199"/>
    <lineage>
        <taxon>Eukaryota</taxon>
        <taxon>Fungi</taxon>
        <taxon>Dikarya</taxon>
        <taxon>Ascomycota</taxon>
        <taxon>Pezizomycotina</taxon>
        <taxon>Sordariomycetes</taxon>
        <taxon>Sordariomycetidae</taxon>
        <taxon>Coniochaetales</taxon>
        <taxon>Coniochaetaceae</taxon>
        <taxon>Coniochaeta</taxon>
    </lineage>
</organism>
<keyword evidence="6" id="KW-1185">Reference proteome</keyword>
<reference evidence="5 6" key="1">
    <citation type="submission" date="2018-08" db="EMBL/GenBank/DDBJ databases">
        <title>Draft genome of the lignicolous fungus Coniochaeta pulveracea.</title>
        <authorList>
            <person name="Borstlap C.J."/>
            <person name="De Witt R.N."/>
            <person name="Botha A."/>
            <person name="Volschenk H."/>
        </authorList>
    </citation>
    <scope>NUCLEOTIDE SEQUENCE [LARGE SCALE GENOMIC DNA]</scope>
    <source>
        <strain evidence="5 6">CAB683</strain>
    </source>
</reference>
<dbReference type="OrthoDB" id="19619at2759"/>
<proteinExistence type="predicted"/>
<dbReference type="InterPro" id="IPR032710">
    <property type="entry name" value="NTF2-like_dom_sf"/>
</dbReference>
<accession>A0A420YC59</accession>